<evidence type="ECO:0000313" key="2">
    <source>
        <dbReference type="EMBL" id="CAJ1085904.1"/>
    </source>
</evidence>
<keyword evidence="1" id="KW-0472">Membrane</keyword>
<sequence>MNGSEALNLNVETSLLFGFPHHSGAAARSLERAFMTNNAALSFLLIGAIYEFFDVLALIITVYRRTIYIENLTVYVVSLTCTSILQGLFSPIIVVALLSTTCYLKYCQQLINVWLATRRFGVLLHLLAALEFLLIQKRSYLGSKLLSIYCTVPVILTLKLICTVFVEVLGAAVFLGVIALALTCGISILVILSPEIRNKRTLLVVLFASVTFVVTYGPSFVVECMALNLQSVPIHLYPTFLCLTNMRLMMDGFLSWVICKEPRQAAPQQLVVGQVNLDPASQVPD</sequence>
<dbReference type="AlphaFoldDB" id="A0AAV1HL52"/>
<feature type="transmembrane region" description="Helical" evidence="1">
    <location>
        <begin position="172"/>
        <end position="192"/>
    </location>
</feature>
<dbReference type="Proteomes" id="UP001178508">
    <property type="component" value="Chromosome 23"/>
</dbReference>
<keyword evidence="3" id="KW-1185">Reference proteome</keyword>
<accession>A0AAV1HL52</accession>
<reference evidence="2" key="1">
    <citation type="submission" date="2023-08" db="EMBL/GenBank/DDBJ databases">
        <authorList>
            <person name="Alioto T."/>
            <person name="Alioto T."/>
            <person name="Gomez Garrido J."/>
        </authorList>
    </citation>
    <scope>NUCLEOTIDE SEQUENCE</scope>
</reference>
<dbReference type="EMBL" id="OY660886">
    <property type="protein sequence ID" value="CAJ1085904.1"/>
    <property type="molecule type" value="Genomic_DNA"/>
</dbReference>
<feature type="transmembrane region" description="Helical" evidence="1">
    <location>
        <begin position="234"/>
        <end position="259"/>
    </location>
</feature>
<proteinExistence type="predicted"/>
<feature type="transmembrane region" description="Helical" evidence="1">
    <location>
        <begin position="111"/>
        <end position="134"/>
    </location>
</feature>
<feature type="transmembrane region" description="Helical" evidence="1">
    <location>
        <begin position="201"/>
        <end position="222"/>
    </location>
</feature>
<evidence type="ECO:0000256" key="1">
    <source>
        <dbReference type="SAM" id="Phobius"/>
    </source>
</evidence>
<feature type="transmembrane region" description="Helical" evidence="1">
    <location>
        <begin position="39"/>
        <end position="60"/>
    </location>
</feature>
<evidence type="ECO:0000313" key="3">
    <source>
        <dbReference type="Proteomes" id="UP001178508"/>
    </source>
</evidence>
<keyword evidence="1" id="KW-0812">Transmembrane</keyword>
<name>A0AAV1HL52_XYRNO</name>
<protein>
    <submittedName>
        <fullName evidence="2">Uncharacterized protein LOC117807775</fullName>
    </submittedName>
</protein>
<gene>
    <name evidence="2" type="ORF">XNOV1_A028793</name>
</gene>
<feature type="transmembrane region" description="Helical" evidence="1">
    <location>
        <begin position="146"/>
        <end position="166"/>
    </location>
</feature>
<organism evidence="2 3">
    <name type="scientific">Xyrichtys novacula</name>
    <name type="common">Pearly razorfish</name>
    <name type="synonym">Hemipteronotus novacula</name>
    <dbReference type="NCBI Taxonomy" id="13765"/>
    <lineage>
        <taxon>Eukaryota</taxon>
        <taxon>Metazoa</taxon>
        <taxon>Chordata</taxon>
        <taxon>Craniata</taxon>
        <taxon>Vertebrata</taxon>
        <taxon>Euteleostomi</taxon>
        <taxon>Actinopterygii</taxon>
        <taxon>Neopterygii</taxon>
        <taxon>Teleostei</taxon>
        <taxon>Neoteleostei</taxon>
        <taxon>Acanthomorphata</taxon>
        <taxon>Eupercaria</taxon>
        <taxon>Labriformes</taxon>
        <taxon>Labridae</taxon>
        <taxon>Xyrichtys</taxon>
    </lineage>
</organism>
<feature type="transmembrane region" description="Helical" evidence="1">
    <location>
        <begin position="72"/>
        <end position="99"/>
    </location>
</feature>
<keyword evidence="1" id="KW-1133">Transmembrane helix</keyword>